<feature type="repeat" description="ANK" evidence="3">
    <location>
        <begin position="149"/>
        <end position="181"/>
    </location>
</feature>
<feature type="compositionally biased region" description="Basic and acidic residues" evidence="4">
    <location>
        <begin position="18"/>
        <end position="29"/>
    </location>
</feature>
<dbReference type="SUPFAM" id="SSF48403">
    <property type="entry name" value="Ankyrin repeat"/>
    <property type="match status" value="1"/>
</dbReference>
<dbReference type="EMBL" id="DS268534">
    <property type="protein sequence ID" value="EFO87339.1"/>
    <property type="molecule type" value="Genomic_DNA"/>
</dbReference>
<sequence length="319" mass="36785">MPVVSTIHRPTTVNSPIEKSKSGRKDVIGDKKNKDTISYRLEIEVYNQEMKLYEVVLIRRKTISNNNVRDMFFKCKEHSNIFRDILNSILTEKSGKIAGEDQIRQVFNTFRDNPLWKTVHIASKLGFIQFFKDNQTEMKKDLNLIAQPQGHSPLVIAILNNRSQTIQWLLDNGAEINTVGVKDQNTPLHVAAQMGNTKLVSKLLHMGANANVKNGDQLSTYQIAMKSNNQYTRLEMIRLLAKFGAYEDDTGFNGEVVGEKRDENGQDEKVYIQYHYILVTYFQFQERRKREREHSQLENNATETSPEVIVLDESLSVRF</sequence>
<dbReference type="HOGENOM" id="CLU_872210_0_0_1"/>
<dbReference type="InterPro" id="IPR036770">
    <property type="entry name" value="Ankyrin_rpt-contain_sf"/>
</dbReference>
<keyword evidence="2 3" id="KW-0040">ANK repeat</keyword>
<dbReference type="PROSITE" id="PS50297">
    <property type="entry name" value="ANK_REP_REGION"/>
    <property type="match status" value="2"/>
</dbReference>
<dbReference type="SMART" id="SM00248">
    <property type="entry name" value="ANK"/>
    <property type="match status" value="2"/>
</dbReference>
<feature type="repeat" description="ANK" evidence="3">
    <location>
        <begin position="183"/>
        <end position="215"/>
    </location>
</feature>
<protein>
    <submittedName>
        <fullName evidence="5">Uncharacterized protein</fullName>
    </submittedName>
</protein>
<dbReference type="PANTHER" id="PTHR24198:SF165">
    <property type="entry name" value="ANKYRIN REPEAT-CONTAINING PROTEIN-RELATED"/>
    <property type="match status" value="1"/>
</dbReference>
<name>E3N5S9_CAERE</name>
<evidence type="ECO:0000256" key="1">
    <source>
        <dbReference type="ARBA" id="ARBA00022737"/>
    </source>
</evidence>
<reference evidence="5" key="1">
    <citation type="submission" date="2007-07" db="EMBL/GenBank/DDBJ databases">
        <title>PCAP assembly of the Caenorhabditis remanei genome.</title>
        <authorList>
            <consortium name="The Caenorhabditis remanei Sequencing Consortium"/>
            <person name="Wilson R.K."/>
        </authorList>
    </citation>
    <scope>NUCLEOTIDE SEQUENCE [LARGE SCALE GENOMIC DNA]</scope>
    <source>
        <strain evidence="5">PB4641</strain>
    </source>
</reference>
<dbReference type="PROSITE" id="PS50088">
    <property type="entry name" value="ANK_REPEAT"/>
    <property type="match status" value="2"/>
</dbReference>
<evidence type="ECO:0000313" key="6">
    <source>
        <dbReference type="Proteomes" id="UP000008281"/>
    </source>
</evidence>
<proteinExistence type="predicted"/>
<dbReference type="AlphaFoldDB" id="E3N5S9"/>
<dbReference type="OrthoDB" id="10257049at2759"/>
<dbReference type="Gene3D" id="1.25.40.20">
    <property type="entry name" value="Ankyrin repeat-containing domain"/>
    <property type="match status" value="1"/>
</dbReference>
<evidence type="ECO:0000256" key="4">
    <source>
        <dbReference type="SAM" id="MobiDB-lite"/>
    </source>
</evidence>
<keyword evidence="6" id="KW-1185">Reference proteome</keyword>
<dbReference type="InParanoid" id="E3N5S9"/>
<evidence type="ECO:0000256" key="3">
    <source>
        <dbReference type="PROSITE-ProRule" id="PRU00023"/>
    </source>
</evidence>
<dbReference type="Pfam" id="PF12796">
    <property type="entry name" value="Ank_2"/>
    <property type="match status" value="1"/>
</dbReference>
<feature type="compositionally biased region" description="Polar residues" evidence="4">
    <location>
        <begin position="8"/>
        <end position="17"/>
    </location>
</feature>
<keyword evidence="1" id="KW-0677">Repeat</keyword>
<dbReference type="PANTHER" id="PTHR24198">
    <property type="entry name" value="ANKYRIN REPEAT AND PROTEIN KINASE DOMAIN-CONTAINING PROTEIN"/>
    <property type="match status" value="1"/>
</dbReference>
<dbReference type="GO" id="GO:0005737">
    <property type="term" value="C:cytoplasm"/>
    <property type="evidence" value="ECO:0007669"/>
    <property type="project" value="TreeGrafter"/>
</dbReference>
<organism evidence="6">
    <name type="scientific">Caenorhabditis remanei</name>
    <name type="common">Caenorhabditis vulgaris</name>
    <dbReference type="NCBI Taxonomy" id="31234"/>
    <lineage>
        <taxon>Eukaryota</taxon>
        <taxon>Metazoa</taxon>
        <taxon>Ecdysozoa</taxon>
        <taxon>Nematoda</taxon>
        <taxon>Chromadorea</taxon>
        <taxon>Rhabditida</taxon>
        <taxon>Rhabditina</taxon>
        <taxon>Rhabditomorpha</taxon>
        <taxon>Rhabditoidea</taxon>
        <taxon>Rhabditidae</taxon>
        <taxon>Peloderinae</taxon>
        <taxon>Caenorhabditis</taxon>
    </lineage>
</organism>
<gene>
    <name evidence="5" type="ORF">CRE_31408</name>
</gene>
<dbReference type="eggNOG" id="KOG0513">
    <property type="taxonomic scope" value="Eukaryota"/>
</dbReference>
<evidence type="ECO:0000256" key="2">
    <source>
        <dbReference type="ARBA" id="ARBA00023043"/>
    </source>
</evidence>
<dbReference type="Proteomes" id="UP000008281">
    <property type="component" value="Unassembled WGS sequence"/>
</dbReference>
<feature type="region of interest" description="Disordered" evidence="4">
    <location>
        <begin position="1"/>
        <end position="29"/>
    </location>
</feature>
<dbReference type="InterPro" id="IPR002110">
    <property type="entry name" value="Ankyrin_rpt"/>
</dbReference>
<dbReference type="STRING" id="31234.E3N5S9"/>
<evidence type="ECO:0000313" key="5">
    <source>
        <dbReference type="EMBL" id="EFO87339.1"/>
    </source>
</evidence>
<accession>E3N5S9</accession>